<evidence type="ECO:0000313" key="1">
    <source>
        <dbReference type="EMBL" id="CAG6672636.1"/>
    </source>
</evidence>
<proteinExistence type="predicted"/>
<organism evidence="1">
    <name type="scientific">Cacopsylla melanoneura</name>
    <dbReference type="NCBI Taxonomy" id="428564"/>
    <lineage>
        <taxon>Eukaryota</taxon>
        <taxon>Metazoa</taxon>
        <taxon>Ecdysozoa</taxon>
        <taxon>Arthropoda</taxon>
        <taxon>Hexapoda</taxon>
        <taxon>Insecta</taxon>
        <taxon>Pterygota</taxon>
        <taxon>Neoptera</taxon>
        <taxon>Paraneoptera</taxon>
        <taxon>Hemiptera</taxon>
        <taxon>Sternorrhyncha</taxon>
        <taxon>Psylloidea</taxon>
        <taxon>Psyllidae</taxon>
        <taxon>Psyllinae</taxon>
        <taxon>Cacopsylla</taxon>
    </lineage>
</organism>
<name>A0A8D8SMP1_9HEMI</name>
<sequence length="128" mass="14667">MGHEVLCHMFCVFIKYDVTSVLYNTSHYSILAQHIKCFKTLLDLIVNTWKRVFCQNLKYIQGVHSFVSKIFTIINSEAQDKTKISLGHIGRYLLINIMPNAFKHSLSELGKLAGVKIPFCCQLSWTAL</sequence>
<dbReference type="AlphaFoldDB" id="A0A8D8SMP1"/>
<accession>A0A8D8SMP1</accession>
<dbReference type="EMBL" id="HBUF01229058">
    <property type="protein sequence ID" value="CAG6672636.1"/>
    <property type="molecule type" value="Transcribed_RNA"/>
</dbReference>
<protein>
    <submittedName>
        <fullName evidence="1">Uncharacterized protein</fullName>
    </submittedName>
</protein>
<reference evidence="1" key="1">
    <citation type="submission" date="2021-05" db="EMBL/GenBank/DDBJ databases">
        <authorList>
            <person name="Alioto T."/>
            <person name="Alioto T."/>
            <person name="Gomez Garrido J."/>
        </authorList>
    </citation>
    <scope>NUCLEOTIDE SEQUENCE</scope>
</reference>